<evidence type="ECO:0000313" key="1">
    <source>
        <dbReference type="EMBL" id="CAG9576200.1"/>
    </source>
</evidence>
<dbReference type="AlphaFoldDB" id="A0A8J2VUW3"/>
<gene>
    <name evidence="1" type="ORF">DCHRY22_LOCUS11941</name>
</gene>
<sequence>MNQYWSALIDCATRIESCSPLAHQYSPADHEKAVLACGNELPEHQSPQRAAVIADEAYQASSRLLL</sequence>
<accession>A0A8J2VUW3</accession>
<proteinExistence type="predicted"/>
<dbReference type="EMBL" id="CAKASE010000074">
    <property type="protein sequence ID" value="CAG9576200.1"/>
    <property type="molecule type" value="Genomic_DNA"/>
</dbReference>
<name>A0A8J2VUW3_9NEOP</name>
<keyword evidence="2" id="KW-1185">Reference proteome</keyword>
<dbReference type="Proteomes" id="UP000789524">
    <property type="component" value="Unassembled WGS sequence"/>
</dbReference>
<comment type="caution">
    <text evidence="1">The sequence shown here is derived from an EMBL/GenBank/DDBJ whole genome shotgun (WGS) entry which is preliminary data.</text>
</comment>
<reference evidence="1" key="1">
    <citation type="submission" date="2021-09" db="EMBL/GenBank/DDBJ databases">
        <authorList>
            <person name="Martin H S."/>
        </authorList>
    </citation>
    <scope>NUCLEOTIDE SEQUENCE</scope>
</reference>
<protein>
    <submittedName>
        <fullName evidence="1">(African queen) hypothetical protein</fullName>
    </submittedName>
</protein>
<organism evidence="1 2">
    <name type="scientific">Danaus chrysippus</name>
    <name type="common">African queen</name>
    <dbReference type="NCBI Taxonomy" id="151541"/>
    <lineage>
        <taxon>Eukaryota</taxon>
        <taxon>Metazoa</taxon>
        <taxon>Ecdysozoa</taxon>
        <taxon>Arthropoda</taxon>
        <taxon>Hexapoda</taxon>
        <taxon>Insecta</taxon>
        <taxon>Pterygota</taxon>
        <taxon>Neoptera</taxon>
        <taxon>Endopterygota</taxon>
        <taxon>Lepidoptera</taxon>
        <taxon>Glossata</taxon>
        <taxon>Ditrysia</taxon>
        <taxon>Papilionoidea</taxon>
        <taxon>Nymphalidae</taxon>
        <taxon>Danainae</taxon>
        <taxon>Danaini</taxon>
        <taxon>Danaina</taxon>
        <taxon>Danaus</taxon>
        <taxon>Anosia</taxon>
    </lineage>
</organism>
<evidence type="ECO:0000313" key="2">
    <source>
        <dbReference type="Proteomes" id="UP000789524"/>
    </source>
</evidence>